<proteinExistence type="predicted"/>
<feature type="domain" description="Ig-like" evidence="1">
    <location>
        <begin position="92"/>
        <end position="158"/>
    </location>
</feature>
<name>A0AAN6VRD6_9PEZI</name>
<reference evidence="2" key="1">
    <citation type="journal article" date="2023" name="Mol. Phylogenet. Evol.">
        <title>Genome-scale phylogeny and comparative genomics of the fungal order Sordariales.</title>
        <authorList>
            <person name="Hensen N."/>
            <person name="Bonometti L."/>
            <person name="Westerberg I."/>
            <person name="Brannstrom I.O."/>
            <person name="Guillou S."/>
            <person name="Cros-Aarteil S."/>
            <person name="Calhoun S."/>
            <person name="Haridas S."/>
            <person name="Kuo A."/>
            <person name="Mondo S."/>
            <person name="Pangilinan J."/>
            <person name="Riley R."/>
            <person name="LaButti K."/>
            <person name="Andreopoulos B."/>
            <person name="Lipzen A."/>
            <person name="Chen C."/>
            <person name="Yan M."/>
            <person name="Daum C."/>
            <person name="Ng V."/>
            <person name="Clum A."/>
            <person name="Steindorff A."/>
            <person name="Ohm R.A."/>
            <person name="Martin F."/>
            <person name="Silar P."/>
            <person name="Natvig D.O."/>
            <person name="Lalanne C."/>
            <person name="Gautier V."/>
            <person name="Ament-Velasquez S.L."/>
            <person name="Kruys A."/>
            <person name="Hutchinson M.I."/>
            <person name="Powell A.J."/>
            <person name="Barry K."/>
            <person name="Miller A.N."/>
            <person name="Grigoriev I.V."/>
            <person name="Debuchy R."/>
            <person name="Gladieux P."/>
            <person name="Hiltunen Thoren M."/>
            <person name="Johannesson H."/>
        </authorList>
    </citation>
    <scope>NUCLEOTIDE SEQUENCE</scope>
    <source>
        <strain evidence="2">CBS 538.74</strain>
    </source>
</reference>
<dbReference type="PROSITE" id="PS50835">
    <property type="entry name" value="IG_LIKE"/>
    <property type="match status" value="1"/>
</dbReference>
<dbReference type="InterPro" id="IPR007110">
    <property type="entry name" value="Ig-like_dom"/>
</dbReference>
<dbReference type="EMBL" id="MU856873">
    <property type="protein sequence ID" value="KAK4156179.1"/>
    <property type="molecule type" value="Genomic_DNA"/>
</dbReference>
<gene>
    <name evidence="2" type="ORF">C8A00DRAFT_41334</name>
</gene>
<accession>A0AAN6VRD6</accession>
<evidence type="ECO:0000313" key="3">
    <source>
        <dbReference type="Proteomes" id="UP001302745"/>
    </source>
</evidence>
<sequence length="286" mass="31737">MDPGKPNRWWLPGPPPPRRLISLHDVEESYRLEGIPELAVPVRSVTLRGPLTAAGPLAPYTGQLGRPVTDPQGAPVAAPAYLFHGCGEPVSPEVIRSFARRGPSIRCSRSSSYFSPRPAVYWSNSVEFAIAWSLFARTGSWGLDQADREDRQSFECLIFVSRLDLGTAKFDGGLYMIPRPQTPEEEEELGQWCEQNMNRGDLGHKRPAPPPKSHRADWGVIGSRIPRSTMQSLTMFREKTDKIWLFAACNYASSRAIAEASVEILHITGTFQFTPATESTSNLSKL</sequence>
<reference evidence="2" key="2">
    <citation type="submission" date="2023-05" db="EMBL/GenBank/DDBJ databases">
        <authorList>
            <consortium name="Lawrence Berkeley National Laboratory"/>
            <person name="Steindorff A."/>
            <person name="Hensen N."/>
            <person name="Bonometti L."/>
            <person name="Westerberg I."/>
            <person name="Brannstrom I.O."/>
            <person name="Guillou S."/>
            <person name="Cros-Aarteil S."/>
            <person name="Calhoun S."/>
            <person name="Haridas S."/>
            <person name="Kuo A."/>
            <person name="Mondo S."/>
            <person name="Pangilinan J."/>
            <person name="Riley R."/>
            <person name="Labutti K."/>
            <person name="Andreopoulos B."/>
            <person name="Lipzen A."/>
            <person name="Chen C."/>
            <person name="Yanf M."/>
            <person name="Daum C."/>
            <person name="Ng V."/>
            <person name="Clum A."/>
            <person name="Ohm R."/>
            <person name="Martin F."/>
            <person name="Silar P."/>
            <person name="Natvig D."/>
            <person name="Lalanne C."/>
            <person name="Gautier V."/>
            <person name="Ament-Velasquez S.L."/>
            <person name="Kruys A."/>
            <person name="Hutchinson M.I."/>
            <person name="Powell A.J."/>
            <person name="Barry K."/>
            <person name="Miller A.N."/>
            <person name="Grigoriev I.V."/>
            <person name="Debuchy R."/>
            <person name="Gladieux P."/>
            <person name="Thoren M.H."/>
            <person name="Johannesson H."/>
        </authorList>
    </citation>
    <scope>NUCLEOTIDE SEQUENCE</scope>
    <source>
        <strain evidence="2">CBS 538.74</strain>
    </source>
</reference>
<keyword evidence="3" id="KW-1185">Reference proteome</keyword>
<organism evidence="2 3">
    <name type="scientific">Chaetomidium leptoderma</name>
    <dbReference type="NCBI Taxonomy" id="669021"/>
    <lineage>
        <taxon>Eukaryota</taxon>
        <taxon>Fungi</taxon>
        <taxon>Dikarya</taxon>
        <taxon>Ascomycota</taxon>
        <taxon>Pezizomycotina</taxon>
        <taxon>Sordariomycetes</taxon>
        <taxon>Sordariomycetidae</taxon>
        <taxon>Sordariales</taxon>
        <taxon>Chaetomiaceae</taxon>
        <taxon>Chaetomidium</taxon>
    </lineage>
</organism>
<dbReference type="AlphaFoldDB" id="A0AAN6VRD6"/>
<evidence type="ECO:0000313" key="2">
    <source>
        <dbReference type="EMBL" id="KAK4156179.1"/>
    </source>
</evidence>
<protein>
    <recommendedName>
        <fullName evidence="1">Ig-like domain-containing protein</fullName>
    </recommendedName>
</protein>
<dbReference type="Proteomes" id="UP001302745">
    <property type="component" value="Unassembled WGS sequence"/>
</dbReference>
<comment type="caution">
    <text evidence="2">The sequence shown here is derived from an EMBL/GenBank/DDBJ whole genome shotgun (WGS) entry which is preliminary data.</text>
</comment>
<evidence type="ECO:0000259" key="1">
    <source>
        <dbReference type="PROSITE" id="PS50835"/>
    </source>
</evidence>